<evidence type="ECO:0000256" key="6">
    <source>
        <dbReference type="ARBA" id="ARBA00023033"/>
    </source>
</evidence>
<evidence type="ECO:0000313" key="10">
    <source>
        <dbReference type="Proteomes" id="UP001285441"/>
    </source>
</evidence>
<sequence>MFTFLSSLGPLNALALVFGSLTVFYAGRKVLIDNKIRKNGGVRAPILATNPLFGIHFFIRLTYLAFNNRLSDYQDYVYTWATLDSRDLVEISYLQGPEFHKAWSPFLGDSIFTTDGKQWSESRTLIRSMLINDRTIEIMDLFYRMALDITTEFLLGTSVNSPANPGQEFVQAFHEVQKYKILFTALAPWDMVVPSHRYRKGIRTLERFIEPFIACTLALAPEDLEKLSKSDKESTFLHNIARFPRDAKVIRDQILAVLIADVLATCGRRAAPMYEDLKRLSYLTHTLNETLRLHPAVPYNVRAALQDTTLPSMSPGKPPIAVLKGDAVFCSPLEMQRRRDLYPEPTDKFADPAIFSLDRREHWTPKAWHYLPFNGGPRICIGQSLL</sequence>
<dbReference type="PANTHER" id="PTHR24287:SF5">
    <property type="entry name" value="P450, PUTATIVE (EUROFUNG)-RELATED"/>
    <property type="match status" value="1"/>
</dbReference>
<comment type="cofactor">
    <cofactor evidence="1">
        <name>heme</name>
        <dbReference type="ChEBI" id="CHEBI:30413"/>
    </cofactor>
</comment>
<dbReference type="InterPro" id="IPR036396">
    <property type="entry name" value="Cyt_P450_sf"/>
</dbReference>
<keyword evidence="8" id="KW-1133">Transmembrane helix</keyword>
<evidence type="ECO:0000313" key="9">
    <source>
        <dbReference type="EMBL" id="KAK3387159.1"/>
    </source>
</evidence>
<keyword evidence="4 7" id="KW-0560">Oxidoreductase</keyword>
<feature type="transmembrane region" description="Helical" evidence="8">
    <location>
        <begin position="47"/>
        <end position="66"/>
    </location>
</feature>
<evidence type="ECO:0000256" key="5">
    <source>
        <dbReference type="ARBA" id="ARBA00023004"/>
    </source>
</evidence>
<evidence type="ECO:0000256" key="4">
    <source>
        <dbReference type="ARBA" id="ARBA00023002"/>
    </source>
</evidence>
<dbReference type="GO" id="GO:0016705">
    <property type="term" value="F:oxidoreductase activity, acting on paired donors, with incorporation or reduction of molecular oxygen"/>
    <property type="evidence" value="ECO:0007669"/>
    <property type="project" value="InterPro"/>
</dbReference>
<dbReference type="AlphaFoldDB" id="A0AAE0U1I9"/>
<protein>
    <submittedName>
        <fullName evidence="9">Cytochrome P450</fullName>
    </submittedName>
</protein>
<dbReference type="Gene3D" id="1.10.630.10">
    <property type="entry name" value="Cytochrome P450"/>
    <property type="match status" value="2"/>
</dbReference>
<name>A0AAE0U1I9_9PEZI</name>
<dbReference type="InterPro" id="IPR047146">
    <property type="entry name" value="Cyt_P450_E_CYP52_fungi"/>
</dbReference>
<proteinExistence type="inferred from homology"/>
<evidence type="ECO:0000256" key="3">
    <source>
        <dbReference type="ARBA" id="ARBA00022723"/>
    </source>
</evidence>
<evidence type="ECO:0000256" key="1">
    <source>
        <dbReference type="ARBA" id="ARBA00001971"/>
    </source>
</evidence>
<feature type="transmembrane region" description="Helical" evidence="8">
    <location>
        <begin position="6"/>
        <end position="26"/>
    </location>
</feature>
<evidence type="ECO:0000256" key="2">
    <source>
        <dbReference type="ARBA" id="ARBA00010617"/>
    </source>
</evidence>
<evidence type="ECO:0000256" key="7">
    <source>
        <dbReference type="RuleBase" id="RU000461"/>
    </source>
</evidence>
<dbReference type="GO" id="GO:0020037">
    <property type="term" value="F:heme binding"/>
    <property type="evidence" value="ECO:0007669"/>
    <property type="project" value="InterPro"/>
</dbReference>
<dbReference type="GO" id="GO:0004497">
    <property type="term" value="F:monooxygenase activity"/>
    <property type="evidence" value="ECO:0007669"/>
    <property type="project" value="UniProtKB-KW"/>
</dbReference>
<reference evidence="9" key="2">
    <citation type="submission" date="2023-06" db="EMBL/GenBank/DDBJ databases">
        <authorList>
            <consortium name="Lawrence Berkeley National Laboratory"/>
            <person name="Haridas S."/>
            <person name="Hensen N."/>
            <person name="Bonometti L."/>
            <person name="Westerberg I."/>
            <person name="Brannstrom I.O."/>
            <person name="Guillou S."/>
            <person name="Cros-Aarteil S."/>
            <person name="Calhoun S."/>
            <person name="Kuo A."/>
            <person name="Mondo S."/>
            <person name="Pangilinan J."/>
            <person name="Riley R."/>
            <person name="LaButti K."/>
            <person name="Andreopoulos B."/>
            <person name="Lipzen A."/>
            <person name="Chen C."/>
            <person name="Yanf M."/>
            <person name="Daum C."/>
            <person name="Ng V."/>
            <person name="Clum A."/>
            <person name="Steindorff A."/>
            <person name="Ohm R."/>
            <person name="Martin F."/>
            <person name="Silar P."/>
            <person name="Natvig D."/>
            <person name="Lalanne C."/>
            <person name="Gautier V."/>
            <person name="Ament-velasquez S.L."/>
            <person name="Kruys A."/>
            <person name="Hutchinson M.I."/>
            <person name="Powell A.J."/>
            <person name="Barry K."/>
            <person name="Miller A.N."/>
            <person name="Grigoriev I.V."/>
            <person name="Debuchy R."/>
            <person name="Gladieux P."/>
            <person name="Thoren M.H."/>
            <person name="Johannesson H."/>
        </authorList>
    </citation>
    <scope>NUCLEOTIDE SEQUENCE</scope>
    <source>
        <strain evidence="9">CBS 232.78</strain>
    </source>
</reference>
<keyword evidence="10" id="KW-1185">Reference proteome</keyword>
<keyword evidence="3 7" id="KW-0479">Metal-binding</keyword>
<dbReference type="SUPFAM" id="SSF48264">
    <property type="entry name" value="Cytochrome P450"/>
    <property type="match status" value="1"/>
</dbReference>
<reference evidence="9" key="1">
    <citation type="journal article" date="2023" name="Mol. Phylogenet. Evol.">
        <title>Genome-scale phylogeny and comparative genomics of the fungal order Sordariales.</title>
        <authorList>
            <person name="Hensen N."/>
            <person name="Bonometti L."/>
            <person name="Westerberg I."/>
            <person name="Brannstrom I.O."/>
            <person name="Guillou S."/>
            <person name="Cros-Aarteil S."/>
            <person name="Calhoun S."/>
            <person name="Haridas S."/>
            <person name="Kuo A."/>
            <person name="Mondo S."/>
            <person name="Pangilinan J."/>
            <person name="Riley R."/>
            <person name="LaButti K."/>
            <person name="Andreopoulos B."/>
            <person name="Lipzen A."/>
            <person name="Chen C."/>
            <person name="Yan M."/>
            <person name="Daum C."/>
            <person name="Ng V."/>
            <person name="Clum A."/>
            <person name="Steindorff A."/>
            <person name="Ohm R.A."/>
            <person name="Martin F."/>
            <person name="Silar P."/>
            <person name="Natvig D.O."/>
            <person name="Lalanne C."/>
            <person name="Gautier V."/>
            <person name="Ament-Velasquez S.L."/>
            <person name="Kruys A."/>
            <person name="Hutchinson M.I."/>
            <person name="Powell A.J."/>
            <person name="Barry K."/>
            <person name="Miller A.N."/>
            <person name="Grigoriev I.V."/>
            <person name="Debuchy R."/>
            <person name="Gladieux P."/>
            <person name="Hiltunen Thoren M."/>
            <person name="Johannesson H."/>
        </authorList>
    </citation>
    <scope>NUCLEOTIDE SEQUENCE</scope>
    <source>
        <strain evidence="9">CBS 232.78</strain>
    </source>
</reference>
<organism evidence="9 10">
    <name type="scientific">Podospora didyma</name>
    <dbReference type="NCBI Taxonomy" id="330526"/>
    <lineage>
        <taxon>Eukaryota</taxon>
        <taxon>Fungi</taxon>
        <taxon>Dikarya</taxon>
        <taxon>Ascomycota</taxon>
        <taxon>Pezizomycotina</taxon>
        <taxon>Sordariomycetes</taxon>
        <taxon>Sordariomycetidae</taxon>
        <taxon>Sordariales</taxon>
        <taxon>Podosporaceae</taxon>
        <taxon>Podospora</taxon>
    </lineage>
</organism>
<dbReference type="InterPro" id="IPR001128">
    <property type="entry name" value="Cyt_P450"/>
</dbReference>
<dbReference type="PROSITE" id="PS00086">
    <property type="entry name" value="CYTOCHROME_P450"/>
    <property type="match status" value="1"/>
</dbReference>
<dbReference type="EMBL" id="JAULSW010000003">
    <property type="protein sequence ID" value="KAK3387159.1"/>
    <property type="molecule type" value="Genomic_DNA"/>
</dbReference>
<comment type="caution">
    <text evidence="9">The sequence shown here is derived from an EMBL/GenBank/DDBJ whole genome shotgun (WGS) entry which is preliminary data.</text>
</comment>
<dbReference type="Pfam" id="PF00067">
    <property type="entry name" value="p450"/>
    <property type="match status" value="1"/>
</dbReference>
<gene>
    <name evidence="9" type="ORF">B0H63DRAFT_493593</name>
</gene>
<keyword evidence="6 7" id="KW-0503">Monooxygenase</keyword>
<keyword evidence="7" id="KW-0349">Heme</keyword>
<keyword evidence="8" id="KW-0812">Transmembrane</keyword>
<comment type="similarity">
    <text evidence="2 7">Belongs to the cytochrome P450 family.</text>
</comment>
<dbReference type="PANTHER" id="PTHR24287">
    <property type="entry name" value="P450, PUTATIVE (EUROFUNG)-RELATED"/>
    <property type="match status" value="1"/>
</dbReference>
<keyword evidence="5 7" id="KW-0408">Iron</keyword>
<evidence type="ECO:0000256" key="8">
    <source>
        <dbReference type="SAM" id="Phobius"/>
    </source>
</evidence>
<keyword evidence="8" id="KW-0472">Membrane</keyword>
<accession>A0AAE0U1I9</accession>
<dbReference type="GO" id="GO:0005506">
    <property type="term" value="F:iron ion binding"/>
    <property type="evidence" value="ECO:0007669"/>
    <property type="project" value="InterPro"/>
</dbReference>
<dbReference type="InterPro" id="IPR017972">
    <property type="entry name" value="Cyt_P450_CS"/>
</dbReference>
<dbReference type="Proteomes" id="UP001285441">
    <property type="component" value="Unassembled WGS sequence"/>
</dbReference>